<keyword evidence="2" id="KW-1185">Reference proteome</keyword>
<name>A0ABU6SYY9_9FABA</name>
<reference evidence="1 2" key="1">
    <citation type="journal article" date="2023" name="Plants (Basel)">
        <title>Bridging the Gap: Combining Genomics and Transcriptomics Approaches to Understand Stylosanthes scabra, an Orphan Legume from the Brazilian Caatinga.</title>
        <authorList>
            <person name="Ferreira-Neto J.R.C."/>
            <person name="da Silva M.D."/>
            <person name="Binneck E."/>
            <person name="de Melo N.F."/>
            <person name="da Silva R.H."/>
            <person name="de Melo A.L.T.M."/>
            <person name="Pandolfi V."/>
            <person name="Bustamante F.O."/>
            <person name="Brasileiro-Vidal A.C."/>
            <person name="Benko-Iseppon A.M."/>
        </authorList>
    </citation>
    <scope>NUCLEOTIDE SEQUENCE [LARGE SCALE GENOMIC DNA]</scope>
    <source>
        <tissue evidence="1">Leaves</tissue>
    </source>
</reference>
<gene>
    <name evidence="1" type="ORF">PIB30_102248</name>
</gene>
<protein>
    <submittedName>
        <fullName evidence="1">Uncharacterized protein</fullName>
    </submittedName>
</protein>
<feature type="non-terminal residue" evidence="1">
    <location>
        <position position="61"/>
    </location>
</feature>
<organism evidence="1 2">
    <name type="scientific">Stylosanthes scabra</name>
    <dbReference type="NCBI Taxonomy" id="79078"/>
    <lineage>
        <taxon>Eukaryota</taxon>
        <taxon>Viridiplantae</taxon>
        <taxon>Streptophyta</taxon>
        <taxon>Embryophyta</taxon>
        <taxon>Tracheophyta</taxon>
        <taxon>Spermatophyta</taxon>
        <taxon>Magnoliopsida</taxon>
        <taxon>eudicotyledons</taxon>
        <taxon>Gunneridae</taxon>
        <taxon>Pentapetalae</taxon>
        <taxon>rosids</taxon>
        <taxon>fabids</taxon>
        <taxon>Fabales</taxon>
        <taxon>Fabaceae</taxon>
        <taxon>Papilionoideae</taxon>
        <taxon>50 kb inversion clade</taxon>
        <taxon>dalbergioids sensu lato</taxon>
        <taxon>Dalbergieae</taxon>
        <taxon>Pterocarpus clade</taxon>
        <taxon>Stylosanthes</taxon>
    </lineage>
</organism>
<sequence>RYESESCPLWKMVVDSCNDMEITNRLNLIDEDISAIKGIGIWSNILKDGLKNKELLQILKL</sequence>
<dbReference type="EMBL" id="JASCZI010063534">
    <property type="protein sequence ID" value="MED6141320.1"/>
    <property type="molecule type" value="Genomic_DNA"/>
</dbReference>
<comment type="caution">
    <text evidence="1">The sequence shown here is derived from an EMBL/GenBank/DDBJ whole genome shotgun (WGS) entry which is preliminary data.</text>
</comment>
<accession>A0ABU6SYY9</accession>
<evidence type="ECO:0000313" key="1">
    <source>
        <dbReference type="EMBL" id="MED6141320.1"/>
    </source>
</evidence>
<proteinExistence type="predicted"/>
<evidence type="ECO:0000313" key="2">
    <source>
        <dbReference type="Proteomes" id="UP001341840"/>
    </source>
</evidence>
<dbReference type="Proteomes" id="UP001341840">
    <property type="component" value="Unassembled WGS sequence"/>
</dbReference>
<feature type="non-terminal residue" evidence="1">
    <location>
        <position position="1"/>
    </location>
</feature>